<evidence type="ECO:0000259" key="2">
    <source>
        <dbReference type="Pfam" id="PF06259"/>
    </source>
</evidence>
<evidence type="ECO:0000313" key="4">
    <source>
        <dbReference type="Proteomes" id="UP001589716"/>
    </source>
</evidence>
<dbReference type="Pfam" id="PF06259">
    <property type="entry name" value="Abhydrolase_8"/>
    <property type="match status" value="1"/>
</dbReference>
<gene>
    <name evidence="3" type="ORF">ACFFTP_09425</name>
</gene>
<evidence type="ECO:0000313" key="3">
    <source>
        <dbReference type="EMBL" id="MFB9554410.1"/>
    </source>
</evidence>
<feature type="region of interest" description="Disordered" evidence="1">
    <location>
        <begin position="513"/>
        <end position="544"/>
    </location>
</feature>
<keyword evidence="4" id="KW-1185">Reference proteome</keyword>
<feature type="domain" description="DUF1023" evidence="2">
    <location>
        <begin position="305"/>
        <end position="486"/>
    </location>
</feature>
<keyword evidence="3" id="KW-0378">Hydrolase</keyword>
<name>A0ABV5QLQ0_9ACTN</name>
<dbReference type="Proteomes" id="UP001589716">
    <property type="component" value="Unassembled WGS sequence"/>
</dbReference>
<dbReference type="InterPro" id="IPR010427">
    <property type="entry name" value="DUF1023"/>
</dbReference>
<sequence>MPENFAQLMKQDFADLDSAVASWKKLADVLGKTQTGSGRRVTGPLHKAGWTGVSATYGFGAMEATESKLGTARTNVQLISTTLDALGTKMMAAQRKLRAAVADAEAAGHRVRDDGWVEGKQAADPAYHNDPDYQAVQQRANAGLGGFRARIDEAVDEATRASTEAAAILRQIDPFDLDKRYGGAHAREDAARVAVFAGIDVKDLPDGTDPRRTADWWAGLGDEKQRLYLAAFPAEVGALDGLPAVARDQANRTALDLRLNDYALREGSLGWHDRYSYRSLTALKDRLDRSDTAPAHKQLYLLGFDTREDGRAIVSVGNPDTARHTAVSVAGTSNQLDNFGDQISRAEKLQEAAGAWNRRREEDIAVISWLDYDAPEADVDPSRPADLYLNLGIATPGRAEDDAETLRDFTHGLRAAHQGERTHMTVIGHSYGSTMVGTGDAGGRGLDTDDMIVVGSPGLNVDRADQLHVSPSRLWAGAAPDDGVVNWTADRTLGADPKEPEFGGRRMYVDTSGHSGYWDDGSESLNNQGRIIADKQPRTPLAHD</sequence>
<feature type="compositionally biased region" description="Basic and acidic residues" evidence="1">
    <location>
        <begin position="532"/>
        <end position="544"/>
    </location>
</feature>
<proteinExistence type="predicted"/>
<accession>A0ABV5QLQ0</accession>
<dbReference type="RefSeq" id="WP_345487011.1">
    <property type="nucleotide sequence ID" value="NZ_BAAAWU010000001.1"/>
</dbReference>
<reference evidence="3 4" key="1">
    <citation type="submission" date="2024-09" db="EMBL/GenBank/DDBJ databases">
        <authorList>
            <person name="Sun Q."/>
            <person name="Mori K."/>
        </authorList>
    </citation>
    <scope>NUCLEOTIDE SEQUENCE [LARGE SCALE GENOMIC DNA]</scope>
    <source>
        <strain evidence="3 4">JCM 4414</strain>
    </source>
</reference>
<dbReference type="GO" id="GO:0016787">
    <property type="term" value="F:hydrolase activity"/>
    <property type="evidence" value="ECO:0007669"/>
    <property type="project" value="UniProtKB-KW"/>
</dbReference>
<organism evidence="3 4">
    <name type="scientific">Streptomyces roseoviridis</name>
    <dbReference type="NCBI Taxonomy" id="67361"/>
    <lineage>
        <taxon>Bacteria</taxon>
        <taxon>Bacillati</taxon>
        <taxon>Actinomycetota</taxon>
        <taxon>Actinomycetes</taxon>
        <taxon>Kitasatosporales</taxon>
        <taxon>Streptomycetaceae</taxon>
        <taxon>Streptomyces</taxon>
    </lineage>
</organism>
<evidence type="ECO:0000256" key="1">
    <source>
        <dbReference type="SAM" id="MobiDB-lite"/>
    </source>
</evidence>
<protein>
    <submittedName>
        <fullName evidence="3">Alpha/beta hydrolase</fullName>
    </submittedName>
</protein>
<dbReference type="EMBL" id="JBHMCT010000007">
    <property type="protein sequence ID" value="MFB9554410.1"/>
    <property type="molecule type" value="Genomic_DNA"/>
</dbReference>
<comment type="caution">
    <text evidence="3">The sequence shown here is derived from an EMBL/GenBank/DDBJ whole genome shotgun (WGS) entry which is preliminary data.</text>
</comment>